<sequence>MVLLRCHHLQSGVNQQVLQQWKVIRSAQCQSMRPLTLTGRHSFSSQDRKASSLNNYIKHIDESVTNNNNTTIPGSGSGASSAIVEQQKRQLKKRISSQVASKVDQHARSPVVLSLHTHLQRGEYDAAWTLMNQVTLQRQAIPQSTAQLLLESLKKQVHLQQPQLNGHNIKLQSLYLNRMEQLVNYLQVSRMTWDRRDLAVIFDVYGRLDRVDRAELIFRNWNQYTKHELTTDAFNKMLSMYLRRLKYSDTNKCNKYINKMNSLFQLMPRRGCAPDVTSYNCILAAKIKMNDFEGAESWFNRQLAIANNNTATGQVADRMTFHLMLQGAMKNGQGGLVNADSWIDRMIKAGLAPNRNTFKRVLGGLADQVAYFARVQDRDEMLRLSSAVKRLFGVMRKLHHQPDTALLNTLLKCYTITNQRTEIDSVLKKLDMPLPQQKSSSGGCSGCSCQSSAPLPQETRKMKKPKRPTKPLCIPDLTTFNTLIHYELKNDQVNNSLRWYDDMMRMNIQPDTVTYGTFIGYYINKGNVKEALRYYDVMEHKDIPGNSTIYNMLLKGAEQQPDHQDEIMERHRGLLMNMVDQNTVSFNTQLSSAISGVRSNTDMATTMAASDRFADVFEQMLAHDVIPNERTYNIALDIYGKLSRHNKLDTTISSIMTSMASINSRPDTITYALNIRNAIYQHNLPLAKSLLRSMTERGIKPNAHVFSHLIVGYVQEGYLAKARHLLTMMTQPPYNVKPTAHVFTPLVKGYAQNGDFDQAYNLFKDMLDQGVQPDIITYTILADMFVEHGSPKEAIRLLSGLKERAIVKENGSETTTTLDATGSVNLDHVALGLLMEAHGLAGQSTANSNNNDTPSSSSATKPSSSLLSPSSPSSPPSFSSSCSSSTSTSASSSSSSSSSPHVQAVQGIYASMEQTNPVINAIYLTAMARLKQPLHAWTAWQHMSERQTIHYNALLFGLAQNPAWYPTAKQVFDTMAAPMDGITFDAMTDAAILNDDLAFIRTDLWSSSKRPKPSTEPASSENVVYMLVKTYYKTLKVMLLCQDDALARAVYQESLVLSNESPSATVWRKEIHLLALANGLIEKPASSTSSSSSLGSSG</sequence>
<feature type="repeat" description="PPR" evidence="2">
    <location>
        <begin position="476"/>
        <end position="510"/>
    </location>
</feature>
<feature type="region of interest" description="Disordered" evidence="3">
    <location>
        <begin position="440"/>
        <end position="468"/>
    </location>
</feature>
<evidence type="ECO:0008006" key="6">
    <source>
        <dbReference type="Google" id="ProtNLM"/>
    </source>
</evidence>
<accession>A0A1X2HYQ3</accession>
<evidence type="ECO:0000256" key="2">
    <source>
        <dbReference type="PROSITE-ProRule" id="PRU00708"/>
    </source>
</evidence>
<comment type="caution">
    <text evidence="4">The sequence shown here is derived from an EMBL/GenBank/DDBJ whole genome shotgun (WGS) entry which is preliminary data.</text>
</comment>
<dbReference type="Pfam" id="PF13041">
    <property type="entry name" value="PPR_2"/>
    <property type="match status" value="2"/>
</dbReference>
<dbReference type="InterPro" id="IPR002885">
    <property type="entry name" value="PPR_rpt"/>
</dbReference>
<evidence type="ECO:0000313" key="4">
    <source>
        <dbReference type="EMBL" id="ORZ05382.1"/>
    </source>
</evidence>
<gene>
    <name evidence="4" type="ORF">BCR42DRAFT_428182</name>
</gene>
<dbReference type="Pfam" id="PF13812">
    <property type="entry name" value="PPR_3"/>
    <property type="match status" value="1"/>
</dbReference>
<name>A0A1X2HYQ3_9FUNG</name>
<dbReference type="NCBIfam" id="TIGR00756">
    <property type="entry name" value="PPR"/>
    <property type="match status" value="2"/>
</dbReference>
<feature type="repeat" description="PPR" evidence="2">
    <location>
        <begin position="739"/>
        <end position="773"/>
    </location>
</feature>
<evidence type="ECO:0000256" key="3">
    <source>
        <dbReference type="SAM" id="MobiDB-lite"/>
    </source>
</evidence>
<dbReference type="PANTHER" id="PTHR47942">
    <property type="entry name" value="TETRATRICOPEPTIDE REPEAT (TPR)-LIKE SUPERFAMILY PROTEIN-RELATED"/>
    <property type="match status" value="1"/>
</dbReference>
<dbReference type="PANTHER" id="PTHR47942:SF63">
    <property type="entry name" value="PENTATRICOPEPTIDE REPEAT-CONTAINING PROTEIN"/>
    <property type="match status" value="1"/>
</dbReference>
<feature type="repeat" description="PPR" evidence="2">
    <location>
        <begin position="511"/>
        <end position="545"/>
    </location>
</feature>
<feature type="compositionally biased region" description="Low complexity" evidence="3">
    <location>
        <begin position="440"/>
        <end position="452"/>
    </location>
</feature>
<feature type="compositionally biased region" description="Low complexity" evidence="3">
    <location>
        <begin position="844"/>
        <end position="900"/>
    </location>
</feature>
<evidence type="ECO:0000256" key="1">
    <source>
        <dbReference type="ARBA" id="ARBA00022737"/>
    </source>
</evidence>
<protein>
    <recommendedName>
        <fullName evidence="6">Pentacotripeptide-repeat region of PRORP domain-containing protein</fullName>
    </recommendedName>
</protein>
<proteinExistence type="predicted"/>
<organism evidence="4 5">
    <name type="scientific">Absidia repens</name>
    <dbReference type="NCBI Taxonomy" id="90262"/>
    <lineage>
        <taxon>Eukaryota</taxon>
        <taxon>Fungi</taxon>
        <taxon>Fungi incertae sedis</taxon>
        <taxon>Mucoromycota</taxon>
        <taxon>Mucoromycotina</taxon>
        <taxon>Mucoromycetes</taxon>
        <taxon>Mucorales</taxon>
        <taxon>Cunninghamellaceae</taxon>
        <taxon>Absidia</taxon>
    </lineage>
</organism>
<keyword evidence="5" id="KW-1185">Reference proteome</keyword>
<dbReference type="STRING" id="90262.A0A1X2HYQ3"/>
<feature type="repeat" description="PPR" evidence="2">
    <location>
        <begin position="774"/>
        <end position="808"/>
    </location>
</feature>
<dbReference type="Proteomes" id="UP000193560">
    <property type="component" value="Unassembled WGS sequence"/>
</dbReference>
<dbReference type="InterPro" id="IPR051222">
    <property type="entry name" value="PPR/CCM1_RNA-binding"/>
</dbReference>
<dbReference type="AlphaFoldDB" id="A0A1X2HYQ3"/>
<dbReference type="InterPro" id="IPR011990">
    <property type="entry name" value="TPR-like_helical_dom_sf"/>
</dbReference>
<dbReference type="Gene3D" id="1.25.40.10">
    <property type="entry name" value="Tetratricopeptide repeat domain"/>
    <property type="match status" value="6"/>
</dbReference>
<keyword evidence="1" id="KW-0677">Repeat</keyword>
<feature type="region of interest" description="Disordered" evidence="3">
    <location>
        <begin position="842"/>
        <end position="900"/>
    </location>
</feature>
<evidence type="ECO:0000313" key="5">
    <source>
        <dbReference type="Proteomes" id="UP000193560"/>
    </source>
</evidence>
<dbReference type="EMBL" id="MCGE01000044">
    <property type="protein sequence ID" value="ORZ05382.1"/>
    <property type="molecule type" value="Genomic_DNA"/>
</dbReference>
<dbReference type="OrthoDB" id="185373at2759"/>
<dbReference type="PROSITE" id="PS51375">
    <property type="entry name" value="PPR"/>
    <property type="match status" value="4"/>
</dbReference>
<reference evidence="4 5" key="1">
    <citation type="submission" date="2016-07" db="EMBL/GenBank/DDBJ databases">
        <title>Pervasive Adenine N6-methylation of Active Genes in Fungi.</title>
        <authorList>
            <consortium name="DOE Joint Genome Institute"/>
            <person name="Mondo S.J."/>
            <person name="Dannebaum R.O."/>
            <person name="Kuo R.C."/>
            <person name="Labutti K."/>
            <person name="Haridas S."/>
            <person name="Kuo A."/>
            <person name="Salamov A."/>
            <person name="Ahrendt S.R."/>
            <person name="Lipzen A."/>
            <person name="Sullivan W."/>
            <person name="Andreopoulos W.B."/>
            <person name="Clum A."/>
            <person name="Lindquist E."/>
            <person name="Daum C."/>
            <person name="Ramamoorthy G.K."/>
            <person name="Gryganskyi A."/>
            <person name="Culley D."/>
            <person name="Magnuson J.K."/>
            <person name="James T.Y."/>
            <person name="O'Malley M.A."/>
            <person name="Stajich J.E."/>
            <person name="Spatafora J.W."/>
            <person name="Visel A."/>
            <person name="Grigoriev I.V."/>
        </authorList>
    </citation>
    <scope>NUCLEOTIDE SEQUENCE [LARGE SCALE GENOMIC DNA]</scope>
    <source>
        <strain evidence="4 5">NRRL 1336</strain>
    </source>
</reference>